<evidence type="ECO:0000313" key="4">
    <source>
        <dbReference type="Proteomes" id="UP000295281"/>
    </source>
</evidence>
<dbReference type="Pfam" id="PF00795">
    <property type="entry name" value="CN_hydrolase"/>
    <property type="match status" value="1"/>
</dbReference>
<dbReference type="AlphaFoldDB" id="A0A4R6UMH3"/>
<organism evidence="3 4">
    <name type="scientific">Actinorugispora endophytica</name>
    <dbReference type="NCBI Taxonomy" id="1605990"/>
    <lineage>
        <taxon>Bacteria</taxon>
        <taxon>Bacillati</taxon>
        <taxon>Actinomycetota</taxon>
        <taxon>Actinomycetes</taxon>
        <taxon>Streptosporangiales</taxon>
        <taxon>Nocardiopsidaceae</taxon>
        <taxon>Actinorugispora</taxon>
    </lineage>
</organism>
<dbReference type="PROSITE" id="PS50263">
    <property type="entry name" value="CN_HYDROLASE"/>
    <property type="match status" value="1"/>
</dbReference>
<dbReference type="OrthoDB" id="9811121at2"/>
<dbReference type="InterPro" id="IPR036526">
    <property type="entry name" value="C-N_Hydrolase_sf"/>
</dbReference>
<dbReference type="RefSeq" id="WP_133743189.1">
    <property type="nucleotide sequence ID" value="NZ_SNYN01000025.1"/>
</dbReference>
<reference evidence="3 4" key="1">
    <citation type="submission" date="2019-03" db="EMBL/GenBank/DDBJ databases">
        <title>Genomic Encyclopedia of Type Strains, Phase IV (KMG-IV): sequencing the most valuable type-strain genomes for metagenomic binning, comparative biology and taxonomic classification.</title>
        <authorList>
            <person name="Goeker M."/>
        </authorList>
    </citation>
    <scope>NUCLEOTIDE SEQUENCE [LARGE SCALE GENOMIC DNA]</scope>
    <source>
        <strain evidence="3 4">DSM 46770</strain>
    </source>
</reference>
<dbReference type="Gene3D" id="3.60.110.10">
    <property type="entry name" value="Carbon-nitrogen hydrolase"/>
    <property type="match status" value="1"/>
</dbReference>
<comment type="caution">
    <text evidence="3">The sequence shown here is derived from an EMBL/GenBank/DDBJ whole genome shotgun (WGS) entry which is preliminary data.</text>
</comment>
<evidence type="ECO:0000256" key="1">
    <source>
        <dbReference type="ARBA" id="ARBA00010613"/>
    </source>
</evidence>
<accession>A0A4R6UMH3</accession>
<feature type="domain" description="CN hydrolase" evidence="2">
    <location>
        <begin position="1"/>
        <end position="245"/>
    </location>
</feature>
<evidence type="ECO:0000259" key="2">
    <source>
        <dbReference type="PROSITE" id="PS50263"/>
    </source>
</evidence>
<dbReference type="InterPro" id="IPR003010">
    <property type="entry name" value="C-N_Hydrolase"/>
</dbReference>
<dbReference type="InterPro" id="IPR001110">
    <property type="entry name" value="UPF0012_CS"/>
</dbReference>
<evidence type="ECO:0000313" key="3">
    <source>
        <dbReference type="EMBL" id="TDQ46365.1"/>
    </source>
</evidence>
<name>A0A4R6UMH3_9ACTN</name>
<dbReference type="Proteomes" id="UP000295281">
    <property type="component" value="Unassembled WGS sequence"/>
</dbReference>
<proteinExistence type="inferred from homology"/>
<dbReference type="PANTHER" id="PTHR23088">
    <property type="entry name" value="NITRILASE-RELATED"/>
    <property type="match status" value="1"/>
</dbReference>
<dbReference type="PANTHER" id="PTHR23088:SF27">
    <property type="entry name" value="DEAMINATED GLUTATHIONE AMIDASE"/>
    <property type="match status" value="1"/>
</dbReference>
<dbReference type="PROSITE" id="PS01227">
    <property type="entry name" value="UPF0012"/>
    <property type="match status" value="1"/>
</dbReference>
<keyword evidence="3" id="KW-0378">Hydrolase</keyword>
<sequence length="265" mass="27224">MRVALCQISSTGDPATNLGLVADAVARAAAAGARLVVLPEAAMARFGSDLAAAAQEVDGPWASGVRGIAREHGVVVVAGMFAPAGDRRVRNLLLATGGGVEAVYQKIHVYDAFGYRESDSVQPGSEPVSFEVDGFRFGLATCYDVRFPELFRRLAAGGADAVLLCASWGAGAGKREQWELLTRARALDSTSWVLACGQADPAASGEEVSGAAPRGIGRSAVVAPDGRTVAALDSAPGLLVADIDTEAVAAARTAIPVLRNARLLP</sequence>
<dbReference type="GO" id="GO:0016787">
    <property type="term" value="F:hydrolase activity"/>
    <property type="evidence" value="ECO:0007669"/>
    <property type="project" value="UniProtKB-KW"/>
</dbReference>
<protein>
    <submittedName>
        <fullName evidence="3">Putative amidohydrolase</fullName>
    </submittedName>
</protein>
<keyword evidence="4" id="KW-1185">Reference proteome</keyword>
<gene>
    <name evidence="3" type="ORF">EV190_12552</name>
</gene>
<dbReference type="SUPFAM" id="SSF56317">
    <property type="entry name" value="Carbon-nitrogen hydrolase"/>
    <property type="match status" value="1"/>
</dbReference>
<dbReference type="CDD" id="cd07581">
    <property type="entry name" value="nitrilase_3"/>
    <property type="match status" value="1"/>
</dbReference>
<dbReference type="EMBL" id="SNYN01000025">
    <property type="protein sequence ID" value="TDQ46365.1"/>
    <property type="molecule type" value="Genomic_DNA"/>
</dbReference>
<comment type="similarity">
    <text evidence="1">Belongs to the carbon-nitrogen hydrolase superfamily. NIT1/NIT2 family.</text>
</comment>